<sequence length="86" mass="9405">MRPHSDRPTPTAAAVTPMCAPASNPLYKDFRYSSRVGCLICLLMYLLQSVSAVICLLQDAVLISIDATGRGTKGITLNMYGLFFYN</sequence>
<reference evidence="2" key="2">
    <citation type="journal article" date="2015" name="Data Brief">
        <title>Shoot transcriptome of the giant reed, Arundo donax.</title>
        <authorList>
            <person name="Barrero R.A."/>
            <person name="Guerrero F.D."/>
            <person name="Moolhuijzen P."/>
            <person name="Goolsby J.A."/>
            <person name="Tidwell J."/>
            <person name="Bellgard S.E."/>
            <person name="Bellgard M.I."/>
        </authorList>
    </citation>
    <scope>NUCLEOTIDE SEQUENCE</scope>
    <source>
        <tissue evidence="2">Shoot tissue taken approximately 20 cm above the soil surface</tissue>
    </source>
</reference>
<reference evidence="2" key="1">
    <citation type="submission" date="2014-09" db="EMBL/GenBank/DDBJ databases">
        <authorList>
            <person name="Magalhaes I.L.F."/>
            <person name="Oliveira U."/>
            <person name="Santos F.R."/>
            <person name="Vidigal T.H.D.A."/>
            <person name="Brescovit A.D."/>
            <person name="Santos A.J."/>
        </authorList>
    </citation>
    <scope>NUCLEOTIDE SEQUENCE</scope>
    <source>
        <tissue evidence="2">Shoot tissue taken approximately 20 cm above the soil surface</tissue>
    </source>
</reference>
<evidence type="ECO:0000256" key="1">
    <source>
        <dbReference type="SAM" id="Phobius"/>
    </source>
</evidence>
<proteinExistence type="predicted"/>
<dbReference type="AlphaFoldDB" id="A0A0A9F8G6"/>
<accession>A0A0A9F8G6</accession>
<dbReference type="EMBL" id="GBRH01189304">
    <property type="protein sequence ID" value="JAE08592.1"/>
    <property type="molecule type" value="Transcribed_RNA"/>
</dbReference>
<keyword evidence="1" id="KW-0812">Transmembrane</keyword>
<protein>
    <submittedName>
        <fullName evidence="2">Uncharacterized protein</fullName>
    </submittedName>
</protein>
<keyword evidence="1" id="KW-1133">Transmembrane helix</keyword>
<keyword evidence="1" id="KW-0472">Membrane</keyword>
<feature type="transmembrane region" description="Helical" evidence="1">
    <location>
        <begin position="32"/>
        <end position="57"/>
    </location>
</feature>
<name>A0A0A9F8G6_ARUDO</name>
<organism evidence="2">
    <name type="scientific">Arundo donax</name>
    <name type="common">Giant reed</name>
    <name type="synonym">Donax arundinaceus</name>
    <dbReference type="NCBI Taxonomy" id="35708"/>
    <lineage>
        <taxon>Eukaryota</taxon>
        <taxon>Viridiplantae</taxon>
        <taxon>Streptophyta</taxon>
        <taxon>Embryophyta</taxon>
        <taxon>Tracheophyta</taxon>
        <taxon>Spermatophyta</taxon>
        <taxon>Magnoliopsida</taxon>
        <taxon>Liliopsida</taxon>
        <taxon>Poales</taxon>
        <taxon>Poaceae</taxon>
        <taxon>PACMAD clade</taxon>
        <taxon>Arundinoideae</taxon>
        <taxon>Arundineae</taxon>
        <taxon>Arundo</taxon>
    </lineage>
</organism>
<evidence type="ECO:0000313" key="2">
    <source>
        <dbReference type="EMBL" id="JAE08592.1"/>
    </source>
</evidence>